<dbReference type="KEGG" id="tjr:TherJR_2199"/>
<accession>D5X9D8</accession>
<keyword evidence="1" id="KW-1133">Transmembrane helix</keyword>
<proteinExistence type="predicted"/>
<dbReference type="AlphaFoldDB" id="D5X9D8"/>
<evidence type="ECO:0000313" key="3">
    <source>
        <dbReference type="Proteomes" id="UP000002377"/>
    </source>
</evidence>
<keyword evidence="1" id="KW-0812">Transmembrane</keyword>
<dbReference type="Proteomes" id="UP000002377">
    <property type="component" value="Chromosome"/>
</dbReference>
<sequence>MDVKLFFEAFWDEIIKVTTAFVTWGLGVVFMILYCFFLVWLQKTFGLYLTIFGALFFLTVAFFLIDLWWSYNRFKHIKRMKDIG</sequence>
<keyword evidence="3" id="KW-1185">Reference proteome</keyword>
<evidence type="ECO:0000256" key="1">
    <source>
        <dbReference type="SAM" id="Phobius"/>
    </source>
</evidence>
<name>D5X9D8_THEPJ</name>
<protein>
    <submittedName>
        <fullName evidence="2">Uncharacterized protein</fullName>
    </submittedName>
</protein>
<dbReference type="HOGENOM" id="CLU_2526434_0_0_9"/>
<gene>
    <name evidence="2" type="ordered locus">TherJR_2199</name>
</gene>
<keyword evidence="1" id="KW-0472">Membrane</keyword>
<feature type="transmembrane region" description="Helical" evidence="1">
    <location>
        <begin position="21"/>
        <end position="41"/>
    </location>
</feature>
<organism evidence="2 3">
    <name type="scientific">Thermincola potens (strain JR)</name>
    <dbReference type="NCBI Taxonomy" id="635013"/>
    <lineage>
        <taxon>Bacteria</taxon>
        <taxon>Bacillati</taxon>
        <taxon>Bacillota</taxon>
        <taxon>Clostridia</taxon>
        <taxon>Eubacteriales</taxon>
        <taxon>Thermincolaceae</taxon>
        <taxon>Thermincola</taxon>
    </lineage>
</organism>
<dbReference type="EMBL" id="CP002028">
    <property type="protein sequence ID" value="ADG83042.1"/>
    <property type="molecule type" value="Genomic_DNA"/>
</dbReference>
<dbReference type="STRING" id="635013.TherJR_2199"/>
<feature type="transmembrane region" description="Helical" evidence="1">
    <location>
        <begin position="47"/>
        <end position="71"/>
    </location>
</feature>
<reference evidence="2 3" key="1">
    <citation type="submission" date="2010-05" db="EMBL/GenBank/DDBJ databases">
        <title>Complete sequence of Thermincola sp. JR.</title>
        <authorList>
            <consortium name="US DOE Joint Genome Institute"/>
            <person name="Lucas S."/>
            <person name="Copeland A."/>
            <person name="Lapidus A."/>
            <person name="Cheng J.-F."/>
            <person name="Bruce D."/>
            <person name="Goodwin L."/>
            <person name="Pitluck S."/>
            <person name="Chertkov O."/>
            <person name="Detter J.C."/>
            <person name="Han C."/>
            <person name="Tapia R."/>
            <person name="Land M."/>
            <person name="Hauser L."/>
            <person name="Kyrpides N."/>
            <person name="Mikhailova N."/>
            <person name="Hazen T.C."/>
            <person name="Woyke T."/>
        </authorList>
    </citation>
    <scope>NUCLEOTIDE SEQUENCE [LARGE SCALE GENOMIC DNA]</scope>
    <source>
        <strain evidence="2 3">JR</strain>
    </source>
</reference>
<evidence type="ECO:0000313" key="2">
    <source>
        <dbReference type="EMBL" id="ADG83042.1"/>
    </source>
</evidence>
<dbReference type="RefSeq" id="WP_013121042.1">
    <property type="nucleotide sequence ID" value="NC_014152.1"/>
</dbReference>